<sequence>MIKTYSLWDNLTWVAVSQPNQQDFSQLVENYHVLPRYISYIKDRRERARFNYDNTHDSKLLIFRVIPEHKDDHELGTDETLPVAFLLRDNLVMTIVQNETKYVVDLMASIVKDHREQKRPVSELNLIIELLFNLNDGYADRIDALDDIQENLENYHRRPSNKQIAELTKLDKGLVYLKTAAHNNVLAIGQIQVLSDADDDPLHLDESETQHLKDLMVEVEQSRSLADISAEVVEKLSNNYSNVLDNSLNTTMRLLTVWTLALAFPPIVSGFWGMNMDLPLTKLPWAWVLSIVLSVVPIFALVWYLRKHHDL</sequence>
<feature type="transmembrane region" description="Helical" evidence="6">
    <location>
        <begin position="285"/>
        <end position="305"/>
    </location>
</feature>
<evidence type="ECO:0000256" key="4">
    <source>
        <dbReference type="ARBA" id="ARBA00022989"/>
    </source>
</evidence>
<dbReference type="InterPro" id="IPR045861">
    <property type="entry name" value="CorA_cytoplasmic_dom"/>
</dbReference>
<evidence type="ECO:0000313" key="8">
    <source>
        <dbReference type="Proteomes" id="UP000051845"/>
    </source>
</evidence>
<evidence type="ECO:0000256" key="2">
    <source>
        <dbReference type="ARBA" id="ARBA00009765"/>
    </source>
</evidence>
<evidence type="ECO:0000256" key="5">
    <source>
        <dbReference type="ARBA" id="ARBA00023136"/>
    </source>
</evidence>
<dbReference type="Proteomes" id="UP000051845">
    <property type="component" value="Unassembled WGS sequence"/>
</dbReference>
<organism evidence="7 8">
    <name type="scientific">Secundilactobacillus collinoides DSM 20515 = JCM 1123</name>
    <dbReference type="NCBI Taxonomy" id="1423733"/>
    <lineage>
        <taxon>Bacteria</taxon>
        <taxon>Bacillati</taxon>
        <taxon>Bacillota</taxon>
        <taxon>Bacilli</taxon>
        <taxon>Lactobacillales</taxon>
        <taxon>Lactobacillaceae</taxon>
        <taxon>Secundilactobacillus</taxon>
    </lineage>
</organism>
<dbReference type="CDD" id="cd12827">
    <property type="entry name" value="EcCorA_ZntB-like_u2"/>
    <property type="match status" value="1"/>
</dbReference>
<dbReference type="InterPro" id="IPR002523">
    <property type="entry name" value="MgTranspt_CorA/ZnTranspt_ZntB"/>
</dbReference>
<dbReference type="EMBL" id="AYYR01000029">
    <property type="protein sequence ID" value="KRM76389.1"/>
    <property type="molecule type" value="Genomic_DNA"/>
</dbReference>
<dbReference type="InterPro" id="IPR047199">
    <property type="entry name" value="CorA-like"/>
</dbReference>
<reference evidence="7 8" key="1">
    <citation type="journal article" date="2015" name="Genome Announc.">
        <title>Expanding the biotechnology potential of lactobacilli through comparative genomics of 213 strains and associated genera.</title>
        <authorList>
            <person name="Sun Z."/>
            <person name="Harris H.M."/>
            <person name="McCann A."/>
            <person name="Guo C."/>
            <person name="Argimon S."/>
            <person name="Zhang W."/>
            <person name="Yang X."/>
            <person name="Jeffery I.B."/>
            <person name="Cooney J.C."/>
            <person name="Kagawa T.F."/>
            <person name="Liu W."/>
            <person name="Song Y."/>
            <person name="Salvetti E."/>
            <person name="Wrobel A."/>
            <person name="Rasinkangas P."/>
            <person name="Parkhill J."/>
            <person name="Rea M.C."/>
            <person name="O'Sullivan O."/>
            <person name="Ritari J."/>
            <person name="Douillard F.P."/>
            <person name="Paul Ross R."/>
            <person name="Yang R."/>
            <person name="Briner A.E."/>
            <person name="Felis G.E."/>
            <person name="de Vos W.M."/>
            <person name="Barrangou R."/>
            <person name="Klaenhammer T.R."/>
            <person name="Caufield P.W."/>
            <person name="Cui Y."/>
            <person name="Zhang H."/>
            <person name="O'Toole P.W."/>
        </authorList>
    </citation>
    <scope>NUCLEOTIDE SEQUENCE [LARGE SCALE GENOMIC DNA]</scope>
    <source>
        <strain evidence="7 8">DSM 20515</strain>
    </source>
</reference>
<evidence type="ECO:0000313" key="7">
    <source>
        <dbReference type="EMBL" id="KRM76389.1"/>
    </source>
</evidence>
<feature type="transmembrane region" description="Helical" evidence="6">
    <location>
        <begin position="254"/>
        <end position="273"/>
    </location>
</feature>
<dbReference type="PANTHER" id="PTHR47891">
    <property type="entry name" value="TRANSPORTER-RELATED"/>
    <property type="match status" value="1"/>
</dbReference>
<keyword evidence="5 6" id="KW-0472">Membrane</keyword>
<dbReference type="PATRIC" id="fig|1423733.4.peg.1709"/>
<name>A0A0R2BC77_SECCO</name>
<evidence type="ECO:0000256" key="1">
    <source>
        <dbReference type="ARBA" id="ARBA00004141"/>
    </source>
</evidence>
<comment type="subcellular location">
    <subcellularLocation>
        <location evidence="1">Membrane</location>
        <topology evidence="1">Multi-pass membrane protein</topology>
    </subcellularLocation>
</comment>
<dbReference type="AlphaFoldDB" id="A0A0R2BC77"/>
<dbReference type="Gene3D" id="3.30.460.20">
    <property type="entry name" value="CorA soluble domain-like"/>
    <property type="match status" value="1"/>
</dbReference>
<accession>A0A0R2BC77</accession>
<dbReference type="RefSeq" id="WP_054759579.1">
    <property type="nucleotide sequence ID" value="NZ_AYYR01000029.1"/>
</dbReference>
<protein>
    <submittedName>
        <fullName evidence="7">Mg2 transporter protein CorA family protein</fullName>
    </submittedName>
</protein>
<proteinExistence type="inferred from homology"/>
<dbReference type="Pfam" id="PF01544">
    <property type="entry name" value="CorA"/>
    <property type="match status" value="1"/>
</dbReference>
<dbReference type="SUPFAM" id="SSF144083">
    <property type="entry name" value="Magnesium transport protein CorA, transmembrane region"/>
    <property type="match status" value="1"/>
</dbReference>
<dbReference type="InterPro" id="IPR045863">
    <property type="entry name" value="CorA_TM1_TM2"/>
</dbReference>
<keyword evidence="3 6" id="KW-0812">Transmembrane</keyword>
<evidence type="ECO:0000256" key="3">
    <source>
        <dbReference type="ARBA" id="ARBA00022692"/>
    </source>
</evidence>
<dbReference type="SUPFAM" id="SSF143865">
    <property type="entry name" value="CorA soluble domain-like"/>
    <property type="match status" value="1"/>
</dbReference>
<dbReference type="PANTHER" id="PTHR47891:SF1">
    <property type="entry name" value="CORA-MAGNESIUM AND COBALT TRANSPORTER"/>
    <property type="match status" value="1"/>
</dbReference>
<keyword evidence="4 6" id="KW-1133">Transmembrane helix</keyword>
<dbReference type="GO" id="GO:0046873">
    <property type="term" value="F:metal ion transmembrane transporter activity"/>
    <property type="evidence" value="ECO:0007669"/>
    <property type="project" value="InterPro"/>
</dbReference>
<comment type="similarity">
    <text evidence="2">Belongs to the CorA metal ion transporter (MIT) (TC 1.A.35) family.</text>
</comment>
<gene>
    <name evidence="7" type="ORF">FC82_GL001622</name>
</gene>
<comment type="caution">
    <text evidence="7">The sequence shown here is derived from an EMBL/GenBank/DDBJ whole genome shotgun (WGS) entry which is preliminary data.</text>
</comment>
<evidence type="ECO:0000256" key="6">
    <source>
        <dbReference type="SAM" id="Phobius"/>
    </source>
</evidence>
<dbReference type="GO" id="GO:0016020">
    <property type="term" value="C:membrane"/>
    <property type="evidence" value="ECO:0007669"/>
    <property type="project" value="UniProtKB-SubCell"/>
</dbReference>
<dbReference type="Gene3D" id="1.20.58.340">
    <property type="entry name" value="Magnesium transport protein CorA, transmembrane region"/>
    <property type="match status" value="2"/>
</dbReference>